<dbReference type="EMBL" id="KV454002">
    <property type="protein sequence ID" value="ODQ47078.1"/>
    <property type="molecule type" value="Genomic_DNA"/>
</dbReference>
<keyword evidence="4" id="KW-0995">Kinetochore</keyword>
<feature type="compositionally biased region" description="Low complexity" evidence="8">
    <location>
        <begin position="390"/>
        <end position="400"/>
    </location>
</feature>
<feature type="region of interest" description="Disordered" evidence="8">
    <location>
        <begin position="355"/>
        <end position="439"/>
    </location>
</feature>
<feature type="region of interest" description="Disordered" evidence="8">
    <location>
        <begin position="193"/>
        <end position="227"/>
    </location>
</feature>
<evidence type="ECO:0000256" key="1">
    <source>
        <dbReference type="ARBA" id="ARBA00004629"/>
    </source>
</evidence>
<keyword evidence="3 7" id="KW-0547">Nucleotide-binding</keyword>
<evidence type="ECO:0000256" key="3">
    <source>
        <dbReference type="ARBA" id="ARBA00022741"/>
    </source>
</evidence>
<feature type="binding site" evidence="7">
    <location>
        <position position="644"/>
    </location>
    <ligand>
        <name>ATP</name>
        <dbReference type="ChEBI" id="CHEBI:30616"/>
    </ligand>
</feature>
<sequence length="910" mass="104614">MQPVTDFGSLSMDKENILPIPQGRSASKLSELINTDSNVLQSQLAEQRLKFEKNLDPQFLQDLDDPLDSYLQYIKWIRENYRSGNTHESLLIQVLERTTHDFKDDDYYKNEIRYFKVWLEYITYSDHPSDVFNYLFKKKIGSDLSLFYENYSLFFELNDQWENAEEILKLGLSIKARPLPRLSKSYDEFLTRRSSKTAKEKPRLAGLSNPGGTGLTSQVHSKKEESKIKIFRDAPSNSDSKFLRNNDTDGGSDNFFSHINEIRHSKKENIINPTSWKGETLKNSGKTLKEASKIEVFDDKSNQYPITNTLKHQDGKHFETFDFNFDLFMPDSSANNPRSMIEVLLMFHQKKVDPVENNPVENTENDKKRGQSEDISYNTPRNKKSRTESESASASTERTSGIADTPLLEYFKNSKSGLFPPENNSNEISVDGRDSQGENKFKLSQSNSLAVTGNHLLSEKNEAVEQNGTQSNLLDAIIGGAFSDIFTDTVTKQMEPKTPSKERKPKIEELRLSVDNIDDVDNDLLSSPFVENPNNADEKARSASVDPPVVNPFDTLFKRSHLKHIEMSIYQNNHLHNFDSKLFDKLRVLHKVLKPNAPALTGNKQTLLEFEKNEEYSVIMELGRGGFATVYLGEQLNGQLSAIKAERPSDIWEAYILSKLNTLSNDFIKLKSFFKFGDESYLILPYLQQGTVLELVSSLSNYQFLTGKNLIEESLVIYFTIQLISSVLKLHSLGIVHCDIKPDNCMLNIQSAESKIKFNDIVLIDFGRSIDLSLFPKSTKFKCKLEKTDNQDCPEFVNQTSWTYEPDYYGIANIVHTLLFQKVIKVQSTSKGVQLLEPFKRYWQRDLWNELFDLLLNPRKYNESGDVYMELEKVMCKLESWFSLTVDKRTFLDKLTQISEILNTRFKRTK</sequence>
<dbReference type="Gene3D" id="1.10.510.10">
    <property type="entry name" value="Transferase(Phosphotransferase) domain 1"/>
    <property type="match status" value="1"/>
</dbReference>
<dbReference type="FunFam" id="1.25.40.430:FF:000003">
    <property type="entry name" value="Checkpoint serine/threonine-protein kinase BUB1"/>
    <property type="match status" value="1"/>
</dbReference>
<keyword evidence="6" id="KW-0137">Centromere</keyword>
<reference evidence="11 12" key="1">
    <citation type="journal article" date="2016" name="Proc. Natl. Acad. Sci. U.S.A.">
        <title>Comparative genomics of biotechnologically important yeasts.</title>
        <authorList>
            <person name="Riley R."/>
            <person name="Haridas S."/>
            <person name="Wolfe K.H."/>
            <person name="Lopes M.R."/>
            <person name="Hittinger C.T."/>
            <person name="Goeker M."/>
            <person name="Salamov A.A."/>
            <person name="Wisecaver J.H."/>
            <person name="Long T.M."/>
            <person name="Calvey C.H."/>
            <person name="Aerts A.L."/>
            <person name="Barry K.W."/>
            <person name="Choi C."/>
            <person name="Clum A."/>
            <person name="Coughlan A.Y."/>
            <person name="Deshpande S."/>
            <person name="Douglass A.P."/>
            <person name="Hanson S.J."/>
            <person name="Klenk H.-P."/>
            <person name="LaButti K.M."/>
            <person name="Lapidus A."/>
            <person name="Lindquist E.A."/>
            <person name="Lipzen A.M."/>
            <person name="Meier-Kolthoff J.P."/>
            <person name="Ohm R.A."/>
            <person name="Otillar R.P."/>
            <person name="Pangilinan J.L."/>
            <person name="Peng Y."/>
            <person name="Rokas A."/>
            <person name="Rosa C.A."/>
            <person name="Scheuner C."/>
            <person name="Sibirny A.A."/>
            <person name="Slot J.C."/>
            <person name="Stielow J.B."/>
            <person name="Sun H."/>
            <person name="Kurtzman C.P."/>
            <person name="Blackwell M."/>
            <person name="Grigoriev I.V."/>
            <person name="Jeffries T.W."/>
        </authorList>
    </citation>
    <scope>NUCLEOTIDE SEQUENCE [LARGE SCALE GENOMIC DNA]</scope>
    <source>
        <strain evidence="11 12">NRRL Y-2026</strain>
    </source>
</reference>
<dbReference type="GO" id="GO:0051754">
    <property type="term" value="P:meiotic sister chromatid cohesion, centromeric"/>
    <property type="evidence" value="ECO:0007669"/>
    <property type="project" value="TreeGrafter"/>
</dbReference>
<evidence type="ECO:0000259" key="9">
    <source>
        <dbReference type="PROSITE" id="PS50011"/>
    </source>
</evidence>
<dbReference type="Gene3D" id="1.25.40.430">
    <property type="match status" value="1"/>
</dbReference>
<dbReference type="OrthoDB" id="248495at2759"/>
<dbReference type="PANTHER" id="PTHR14030">
    <property type="entry name" value="MITOTIC CHECKPOINT SERINE/THREONINE-PROTEIN KINASE BUB1"/>
    <property type="match status" value="1"/>
</dbReference>
<dbReference type="InterPro" id="IPR013212">
    <property type="entry name" value="Mad3/Bub1_I"/>
</dbReference>
<dbReference type="RefSeq" id="XP_019018191.1">
    <property type="nucleotide sequence ID" value="XM_019163858.1"/>
</dbReference>
<feature type="domain" description="Protein kinase" evidence="9">
    <location>
        <begin position="616"/>
        <end position="902"/>
    </location>
</feature>
<dbReference type="PANTHER" id="PTHR14030:SF4">
    <property type="entry name" value="BUB1 KINASE, ISOFORM A-RELATED"/>
    <property type="match status" value="1"/>
</dbReference>
<dbReference type="InterPro" id="IPR000719">
    <property type="entry name" value="Prot_kinase_dom"/>
</dbReference>
<dbReference type="SMART" id="SM00220">
    <property type="entry name" value="S_TKc"/>
    <property type="match status" value="1"/>
</dbReference>
<evidence type="ECO:0000256" key="7">
    <source>
        <dbReference type="PROSITE-ProRule" id="PRU10141"/>
    </source>
</evidence>
<evidence type="ECO:0000259" key="10">
    <source>
        <dbReference type="PROSITE" id="PS51489"/>
    </source>
</evidence>
<dbReference type="GO" id="GO:0004672">
    <property type="term" value="F:protein kinase activity"/>
    <property type="evidence" value="ECO:0007669"/>
    <property type="project" value="InterPro"/>
</dbReference>
<dbReference type="Pfam" id="PF08311">
    <property type="entry name" value="Mad3_BUB1_I"/>
    <property type="match status" value="1"/>
</dbReference>
<feature type="compositionally biased region" description="Basic and acidic residues" evidence="8">
    <location>
        <begin position="430"/>
        <end position="439"/>
    </location>
</feature>
<proteinExistence type="predicted"/>
<dbReference type="PROSITE" id="PS00107">
    <property type="entry name" value="PROTEIN_KINASE_ATP"/>
    <property type="match status" value="1"/>
</dbReference>
<keyword evidence="2" id="KW-0158">Chromosome</keyword>
<keyword evidence="5 7" id="KW-0067">ATP-binding</keyword>
<dbReference type="GO" id="GO:0005634">
    <property type="term" value="C:nucleus"/>
    <property type="evidence" value="ECO:0007669"/>
    <property type="project" value="TreeGrafter"/>
</dbReference>
<dbReference type="InterPro" id="IPR017441">
    <property type="entry name" value="Protein_kinase_ATP_BS"/>
</dbReference>
<evidence type="ECO:0000256" key="2">
    <source>
        <dbReference type="ARBA" id="ARBA00022454"/>
    </source>
</evidence>
<evidence type="ECO:0000256" key="5">
    <source>
        <dbReference type="ARBA" id="ARBA00022840"/>
    </source>
</evidence>
<dbReference type="GO" id="GO:0000776">
    <property type="term" value="C:kinetochore"/>
    <property type="evidence" value="ECO:0007669"/>
    <property type="project" value="UniProtKB-KW"/>
</dbReference>
<name>A0A1E3NN67_9ASCO</name>
<feature type="compositionally biased region" description="Basic and acidic residues" evidence="8">
    <location>
        <begin position="193"/>
        <end position="203"/>
    </location>
</feature>
<dbReference type="GO" id="GO:0007094">
    <property type="term" value="P:mitotic spindle assembly checkpoint signaling"/>
    <property type="evidence" value="ECO:0007669"/>
    <property type="project" value="InterPro"/>
</dbReference>
<keyword evidence="12" id="KW-1185">Reference proteome</keyword>
<organism evidence="11 12">
    <name type="scientific">Pichia membranifaciens NRRL Y-2026</name>
    <dbReference type="NCBI Taxonomy" id="763406"/>
    <lineage>
        <taxon>Eukaryota</taxon>
        <taxon>Fungi</taxon>
        <taxon>Dikarya</taxon>
        <taxon>Ascomycota</taxon>
        <taxon>Saccharomycotina</taxon>
        <taxon>Pichiomycetes</taxon>
        <taxon>Pichiales</taxon>
        <taxon>Pichiaceae</taxon>
        <taxon>Pichia</taxon>
    </lineage>
</organism>
<feature type="domain" description="BUB1 N-terminal" evidence="10">
    <location>
        <begin position="45"/>
        <end position="214"/>
    </location>
</feature>
<dbReference type="PROSITE" id="PS00108">
    <property type="entry name" value="PROTEIN_KINASE_ST"/>
    <property type="match status" value="1"/>
</dbReference>
<evidence type="ECO:0000313" key="12">
    <source>
        <dbReference type="Proteomes" id="UP000094455"/>
    </source>
</evidence>
<evidence type="ECO:0008006" key="13">
    <source>
        <dbReference type="Google" id="ProtNLM"/>
    </source>
</evidence>
<dbReference type="STRING" id="763406.A0A1E3NN67"/>
<dbReference type="SUPFAM" id="SSF56112">
    <property type="entry name" value="Protein kinase-like (PK-like)"/>
    <property type="match status" value="1"/>
</dbReference>
<dbReference type="Proteomes" id="UP000094455">
    <property type="component" value="Unassembled WGS sequence"/>
</dbReference>
<dbReference type="PROSITE" id="PS51489">
    <property type="entry name" value="BUB1_N"/>
    <property type="match status" value="1"/>
</dbReference>
<dbReference type="InterPro" id="IPR011009">
    <property type="entry name" value="Kinase-like_dom_sf"/>
</dbReference>
<evidence type="ECO:0000256" key="8">
    <source>
        <dbReference type="SAM" id="MobiDB-lite"/>
    </source>
</evidence>
<dbReference type="GO" id="GO:0030447">
    <property type="term" value="P:filamentous growth"/>
    <property type="evidence" value="ECO:0007669"/>
    <property type="project" value="UniProtKB-ARBA"/>
</dbReference>
<accession>A0A1E3NN67</accession>
<dbReference type="InterPro" id="IPR008271">
    <property type="entry name" value="Ser/Thr_kinase_AS"/>
</dbReference>
<evidence type="ECO:0000256" key="6">
    <source>
        <dbReference type="ARBA" id="ARBA00023328"/>
    </source>
</evidence>
<comment type="subcellular location">
    <subcellularLocation>
        <location evidence="1">Chromosome</location>
        <location evidence="1">Centromere</location>
        <location evidence="1">Kinetochore</location>
    </subcellularLocation>
</comment>
<dbReference type="AlphaFoldDB" id="A0A1E3NN67"/>
<protein>
    <recommendedName>
        <fullName evidence="13">Protein kinase domain-containing protein</fullName>
    </recommendedName>
</protein>
<dbReference type="GO" id="GO:0005524">
    <property type="term" value="F:ATP binding"/>
    <property type="evidence" value="ECO:0007669"/>
    <property type="project" value="UniProtKB-UniRule"/>
</dbReference>
<dbReference type="InterPro" id="IPR015661">
    <property type="entry name" value="Bub1/Mad3"/>
</dbReference>
<dbReference type="Pfam" id="PF00069">
    <property type="entry name" value="Pkinase"/>
    <property type="match status" value="1"/>
</dbReference>
<evidence type="ECO:0000313" key="11">
    <source>
        <dbReference type="EMBL" id="ODQ47078.1"/>
    </source>
</evidence>
<dbReference type="GO" id="GO:0032991">
    <property type="term" value="C:protein-containing complex"/>
    <property type="evidence" value="ECO:0007669"/>
    <property type="project" value="UniProtKB-ARBA"/>
</dbReference>
<dbReference type="PROSITE" id="PS50011">
    <property type="entry name" value="PROTEIN_KINASE_DOM"/>
    <property type="match status" value="1"/>
</dbReference>
<dbReference type="GeneID" id="30180545"/>
<evidence type="ECO:0000256" key="4">
    <source>
        <dbReference type="ARBA" id="ARBA00022838"/>
    </source>
</evidence>
<dbReference type="SMART" id="SM00777">
    <property type="entry name" value="Mad3_BUB1_I"/>
    <property type="match status" value="1"/>
</dbReference>
<gene>
    <name evidence="11" type="ORF">PICMEDRAFT_71199</name>
</gene>